<protein>
    <submittedName>
        <fullName evidence="6">Uncharacterized protein</fullName>
    </submittedName>
</protein>
<evidence type="ECO:0000256" key="3">
    <source>
        <dbReference type="SAM" id="MobiDB-lite"/>
    </source>
</evidence>
<evidence type="ECO:0000259" key="4">
    <source>
        <dbReference type="Pfam" id="PF22939"/>
    </source>
</evidence>
<evidence type="ECO:0000256" key="1">
    <source>
        <dbReference type="ARBA" id="ARBA00022737"/>
    </source>
</evidence>
<feature type="repeat" description="ANK" evidence="2">
    <location>
        <begin position="788"/>
        <end position="820"/>
    </location>
</feature>
<dbReference type="VEuPathDB" id="FungiDB:C8Q69DRAFT_206388"/>
<dbReference type="Gene3D" id="3.40.50.300">
    <property type="entry name" value="P-loop containing nucleotide triphosphate hydrolases"/>
    <property type="match status" value="1"/>
</dbReference>
<sequence length="905" mass="100177">MDPLSISASIIALLQLSENIIQLLAAIASQNTTARALALEISATRGLLTSLSDIASLDSEWNDKLREIVIADQPLQLLGNLLRKLEANLEDGSPSRLSQIGRKIIWPFRLQESQEMMDMARKVRGLLAEALALDHFLMSKEIRQDTKYIRESVQDLQSKQTFDERDRILPWLSPADVSKNHNAARAKHEPTTGDWLINSDSFKLWIGGKSKLAWLHGIPGSGKTVLCSTVIDYVQSLCKTQTGSESAYVYYYFDFNDRQRQTVDCFLRSALAQLSRQVETIPTEVKRLFDSATKQAEEPTTEKLATALYELIGRLKKTYIIVDALDECCEQDDMIDLMSTLRGSHEWVANLFVTSRRERLIEDQLTSLTDLSVSLDNPEVSSDIQTLVNNVLASDPKLKRRPTLLKEEIRRALVQGANGMFRWAACQLDILRTCLSPSAVHKALQSLPKDLDETYGRILCSIEEESRSIAFTALQFLTFSTRPVTLAELAEIIAIKPGTSIFVEIDRLFDPSDVLVVCSSLVSCYNRDRWTRLAHYSVREYLVSDRISKGPARYFALEEGRAHLAIAERCLTYLLSFDGSPAHNSYGSVSGDVEFPWKLLHYAVLEWFTHVRFIPTESYQLIEPLVYGLLDTKSQAFHHWLSLYRKLYRKEDGEVGLGTTLHYAAELGLSRTVRSLLQAGADINAIGGMHGSVLAAAAFQGYEETVLVVLDHGADVNLRGGHFDTALQSACVNRREIIFHHLLEKGADINASGGYYGCALQAAAARGWPEAAMKLIEMGADVNIVAGQFGTPLQAAARYGHMSLVKRLLERGADVNSTGGYYRTALQAAARGGHVEIIHELLNHGADVHIKGGFCGTALEAAYSLDHFDAAEALKTAGATFTQSNLKSSSDGDTLPTTSPAKGDV</sequence>
<feature type="repeat" description="ANK" evidence="2">
    <location>
        <begin position="659"/>
        <end position="688"/>
    </location>
</feature>
<dbReference type="InterPro" id="IPR056884">
    <property type="entry name" value="NPHP3-like_N"/>
</dbReference>
<dbReference type="Pfam" id="PF24883">
    <property type="entry name" value="NPHP3_N"/>
    <property type="match status" value="1"/>
</dbReference>
<comment type="caution">
    <text evidence="6">The sequence shown here is derived from an EMBL/GenBank/DDBJ whole genome shotgun (WGS) entry which is preliminary data.</text>
</comment>
<dbReference type="Proteomes" id="UP000283841">
    <property type="component" value="Unassembled WGS sequence"/>
</dbReference>
<evidence type="ECO:0000256" key="2">
    <source>
        <dbReference type="PROSITE-ProRule" id="PRU00023"/>
    </source>
</evidence>
<dbReference type="InterPro" id="IPR027417">
    <property type="entry name" value="P-loop_NTPase"/>
</dbReference>
<evidence type="ECO:0000313" key="7">
    <source>
        <dbReference type="Proteomes" id="UP000283841"/>
    </source>
</evidence>
<keyword evidence="2" id="KW-0040">ANK repeat</keyword>
<reference evidence="6 7" key="1">
    <citation type="journal article" date="2018" name="Front. Microbiol.">
        <title>Genomic and genetic insights into a cosmopolitan fungus, Paecilomyces variotii (Eurotiales).</title>
        <authorList>
            <person name="Urquhart A.S."/>
            <person name="Mondo S.J."/>
            <person name="Makela M.R."/>
            <person name="Hane J.K."/>
            <person name="Wiebenga A."/>
            <person name="He G."/>
            <person name="Mihaltcheva S."/>
            <person name="Pangilinan J."/>
            <person name="Lipzen A."/>
            <person name="Barry K."/>
            <person name="de Vries R.P."/>
            <person name="Grigoriev I.V."/>
            <person name="Idnurm A."/>
        </authorList>
    </citation>
    <scope>NUCLEOTIDE SEQUENCE [LARGE SCALE GENOMIC DNA]</scope>
    <source>
        <strain evidence="6 7">CBS 101075</strain>
    </source>
</reference>
<feature type="repeat" description="ANK" evidence="2">
    <location>
        <begin position="821"/>
        <end position="853"/>
    </location>
</feature>
<dbReference type="InterPro" id="IPR036770">
    <property type="entry name" value="Ankyrin_rpt-contain_sf"/>
</dbReference>
<name>A0A443HYK3_BYSSP</name>
<accession>A0A443HYK3</accession>
<dbReference type="STRING" id="264951.A0A443HYK3"/>
<dbReference type="SUPFAM" id="SSF52540">
    <property type="entry name" value="P-loop containing nucleoside triphosphate hydrolases"/>
    <property type="match status" value="1"/>
</dbReference>
<dbReference type="SUPFAM" id="SSF48403">
    <property type="entry name" value="Ankyrin repeat"/>
    <property type="match status" value="1"/>
</dbReference>
<gene>
    <name evidence="6" type="ORF">C8Q69DRAFT_206388</name>
</gene>
<keyword evidence="1" id="KW-0677">Repeat</keyword>
<evidence type="ECO:0000313" key="6">
    <source>
        <dbReference type="EMBL" id="RWQ96843.1"/>
    </source>
</evidence>
<dbReference type="Pfam" id="PF12796">
    <property type="entry name" value="Ank_2"/>
    <property type="match status" value="1"/>
</dbReference>
<feature type="region of interest" description="Disordered" evidence="3">
    <location>
        <begin position="883"/>
        <end position="905"/>
    </location>
</feature>
<dbReference type="PANTHER" id="PTHR10039:SF16">
    <property type="entry name" value="GPI INOSITOL-DEACYLASE"/>
    <property type="match status" value="1"/>
</dbReference>
<dbReference type="SMART" id="SM00248">
    <property type="entry name" value="ANK"/>
    <property type="match status" value="5"/>
</dbReference>
<dbReference type="InterPro" id="IPR054471">
    <property type="entry name" value="GPIID_WHD"/>
</dbReference>
<organism evidence="6 7">
    <name type="scientific">Byssochlamys spectabilis</name>
    <name type="common">Paecilomyces variotii</name>
    <dbReference type="NCBI Taxonomy" id="264951"/>
    <lineage>
        <taxon>Eukaryota</taxon>
        <taxon>Fungi</taxon>
        <taxon>Dikarya</taxon>
        <taxon>Ascomycota</taxon>
        <taxon>Pezizomycotina</taxon>
        <taxon>Eurotiomycetes</taxon>
        <taxon>Eurotiomycetidae</taxon>
        <taxon>Eurotiales</taxon>
        <taxon>Thermoascaceae</taxon>
        <taxon>Paecilomyces</taxon>
    </lineage>
</organism>
<dbReference type="PROSITE" id="PS50297">
    <property type="entry name" value="ANK_REP_REGION"/>
    <property type="match status" value="3"/>
</dbReference>
<dbReference type="PANTHER" id="PTHR10039">
    <property type="entry name" value="AMELOGENIN"/>
    <property type="match status" value="1"/>
</dbReference>
<dbReference type="Pfam" id="PF13637">
    <property type="entry name" value="Ank_4"/>
    <property type="match status" value="1"/>
</dbReference>
<dbReference type="AlphaFoldDB" id="A0A443HYK3"/>
<dbReference type="PROSITE" id="PS50088">
    <property type="entry name" value="ANK_REPEAT"/>
    <property type="match status" value="3"/>
</dbReference>
<dbReference type="Pfam" id="PF22939">
    <property type="entry name" value="WHD_GPIID"/>
    <property type="match status" value="1"/>
</dbReference>
<dbReference type="Gene3D" id="1.25.40.20">
    <property type="entry name" value="Ankyrin repeat-containing domain"/>
    <property type="match status" value="1"/>
</dbReference>
<dbReference type="EMBL" id="RCNU01000003">
    <property type="protein sequence ID" value="RWQ96843.1"/>
    <property type="molecule type" value="Genomic_DNA"/>
</dbReference>
<dbReference type="RefSeq" id="XP_028486488.1">
    <property type="nucleotide sequence ID" value="XM_028626141.1"/>
</dbReference>
<evidence type="ECO:0000259" key="5">
    <source>
        <dbReference type="Pfam" id="PF24883"/>
    </source>
</evidence>
<feature type="domain" description="GPI inositol-deacylase winged helix" evidence="4">
    <location>
        <begin position="465"/>
        <end position="547"/>
    </location>
</feature>
<proteinExistence type="predicted"/>
<dbReference type="InterPro" id="IPR002110">
    <property type="entry name" value="Ankyrin_rpt"/>
</dbReference>
<keyword evidence="7" id="KW-1185">Reference proteome</keyword>
<dbReference type="GeneID" id="39595418"/>
<feature type="domain" description="Nephrocystin 3-like N-terminal" evidence="5">
    <location>
        <begin position="192"/>
        <end position="356"/>
    </location>
</feature>